<comment type="caution">
    <text evidence="1">The sequence shown here is derived from an EMBL/GenBank/DDBJ whole genome shotgun (WGS) entry which is preliminary data.</text>
</comment>
<organism evidence="1 2">
    <name type="scientific">Candidatus Roizmanbacteria bacterium CG_4_9_14_0_2_um_filter_39_13</name>
    <dbReference type="NCBI Taxonomy" id="1974839"/>
    <lineage>
        <taxon>Bacteria</taxon>
        <taxon>Candidatus Roizmaniibacteriota</taxon>
    </lineage>
</organism>
<dbReference type="Proteomes" id="UP000231383">
    <property type="component" value="Unassembled WGS sequence"/>
</dbReference>
<accession>A0A2M8EWV8</accession>
<dbReference type="AlphaFoldDB" id="A0A2M8EWV8"/>
<sequence length="92" mass="10325">MAKTVTVKKTSDKVKIYFDPIGNTMNIWWGDPTDAYTAEEVDSMDRNDVIIKDKKGNPISIEMIGILPQELNISDQMAQFGEDPNTPHILQG</sequence>
<evidence type="ECO:0000313" key="1">
    <source>
        <dbReference type="EMBL" id="PJC30353.1"/>
    </source>
</evidence>
<protein>
    <recommendedName>
        <fullName evidence="3">DUF2283 domain-containing protein</fullName>
    </recommendedName>
</protein>
<gene>
    <name evidence="1" type="ORF">CO051_06150</name>
</gene>
<evidence type="ECO:0000313" key="2">
    <source>
        <dbReference type="Proteomes" id="UP000231383"/>
    </source>
</evidence>
<reference evidence="2" key="1">
    <citation type="submission" date="2017-09" db="EMBL/GenBank/DDBJ databases">
        <title>Depth-based differentiation of microbial function through sediment-hosted aquifers and enrichment of novel symbionts in the deep terrestrial subsurface.</title>
        <authorList>
            <person name="Probst A.J."/>
            <person name="Ladd B."/>
            <person name="Jarett J.K."/>
            <person name="Geller-Mcgrath D.E."/>
            <person name="Sieber C.M.K."/>
            <person name="Emerson J.B."/>
            <person name="Anantharaman K."/>
            <person name="Thomas B.C."/>
            <person name="Malmstrom R."/>
            <person name="Stieglmeier M."/>
            <person name="Klingl A."/>
            <person name="Woyke T."/>
            <person name="Ryan C.M."/>
            <person name="Banfield J.F."/>
        </authorList>
    </citation>
    <scope>NUCLEOTIDE SEQUENCE [LARGE SCALE GENOMIC DNA]</scope>
</reference>
<evidence type="ECO:0008006" key="3">
    <source>
        <dbReference type="Google" id="ProtNLM"/>
    </source>
</evidence>
<dbReference type="EMBL" id="PFSC01000158">
    <property type="protein sequence ID" value="PJC30353.1"/>
    <property type="molecule type" value="Genomic_DNA"/>
</dbReference>
<name>A0A2M8EWV8_9BACT</name>
<proteinExistence type="predicted"/>